<sequence length="295" mass="32770">MLTTLIAFLIVLGILIFIHELGHFLAARHVGVRVEAFSVGFPPTLWGKKIGDTEYRISWIPVGGYVKLFGQNVNDEDPDDPTNYASKTLFQRLYILAAGPLMNLLFALIFMPLVFWIGMDTPAYLDDSPRIKDVQDGSYSQQLGIQANDEIIAVNGTFVKNWEELHNAMGRISPAESLVFDIDRGGNSIYIEGSGIEMHRSGSMGWSPYLAPVVGGFSSRSPAERAGIQVGDKITRINGLVIRDWSDISPSVQKIMKEEGKSPGSTLTVELERNAEVEFVEVTPFFETNSQRWLL</sequence>
<feature type="transmembrane region" description="Helical" evidence="10">
    <location>
        <begin position="6"/>
        <end position="26"/>
    </location>
</feature>
<evidence type="ECO:0000259" key="11">
    <source>
        <dbReference type="SMART" id="SM00228"/>
    </source>
</evidence>
<dbReference type="PANTHER" id="PTHR42837">
    <property type="entry name" value="REGULATOR OF SIGMA-E PROTEASE RSEP"/>
    <property type="match status" value="1"/>
</dbReference>
<keyword evidence="9 10" id="KW-0472">Membrane</keyword>
<dbReference type="EMBL" id="UINC01019301">
    <property type="protein sequence ID" value="SVA81670.1"/>
    <property type="molecule type" value="Genomic_DNA"/>
</dbReference>
<evidence type="ECO:0000256" key="6">
    <source>
        <dbReference type="ARBA" id="ARBA00022833"/>
    </source>
</evidence>
<dbReference type="CDD" id="cd06163">
    <property type="entry name" value="S2P-M50_PDZ_RseP-like"/>
    <property type="match status" value="1"/>
</dbReference>
<dbReference type="NCBIfam" id="TIGR00054">
    <property type="entry name" value="RIP metalloprotease RseP"/>
    <property type="match status" value="1"/>
</dbReference>
<dbReference type="InterPro" id="IPR036034">
    <property type="entry name" value="PDZ_sf"/>
</dbReference>
<feature type="domain" description="PDZ" evidence="11">
    <location>
        <begin position="192"/>
        <end position="275"/>
    </location>
</feature>
<keyword evidence="5" id="KW-0378">Hydrolase</keyword>
<organism evidence="12">
    <name type="scientific">marine metagenome</name>
    <dbReference type="NCBI Taxonomy" id="408172"/>
    <lineage>
        <taxon>unclassified sequences</taxon>
        <taxon>metagenomes</taxon>
        <taxon>ecological metagenomes</taxon>
    </lineage>
</organism>
<dbReference type="SUPFAM" id="SSF50156">
    <property type="entry name" value="PDZ domain-like"/>
    <property type="match status" value="2"/>
</dbReference>
<reference evidence="12" key="1">
    <citation type="submission" date="2018-05" db="EMBL/GenBank/DDBJ databases">
        <authorList>
            <person name="Lanie J.A."/>
            <person name="Ng W.-L."/>
            <person name="Kazmierczak K.M."/>
            <person name="Andrzejewski T.M."/>
            <person name="Davidsen T.M."/>
            <person name="Wayne K.J."/>
            <person name="Tettelin H."/>
            <person name="Glass J.I."/>
            <person name="Rusch D."/>
            <person name="Podicherti R."/>
            <person name="Tsui H.-C.T."/>
            <person name="Winkler M.E."/>
        </authorList>
    </citation>
    <scope>NUCLEOTIDE SEQUENCE</scope>
</reference>
<accession>A0A381YXJ2</accession>
<evidence type="ECO:0000256" key="10">
    <source>
        <dbReference type="SAM" id="Phobius"/>
    </source>
</evidence>
<dbReference type="PANTHER" id="PTHR42837:SF2">
    <property type="entry name" value="MEMBRANE METALLOPROTEASE ARASP2, CHLOROPLASTIC-RELATED"/>
    <property type="match status" value="1"/>
</dbReference>
<proteinExistence type="predicted"/>
<name>A0A381YXJ2_9ZZZZ</name>
<evidence type="ECO:0000256" key="8">
    <source>
        <dbReference type="ARBA" id="ARBA00023049"/>
    </source>
</evidence>
<dbReference type="GO" id="GO:0016020">
    <property type="term" value="C:membrane"/>
    <property type="evidence" value="ECO:0007669"/>
    <property type="project" value="UniProtKB-SubCell"/>
</dbReference>
<dbReference type="Pfam" id="PF02163">
    <property type="entry name" value="Peptidase_M50"/>
    <property type="match status" value="1"/>
</dbReference>
<gene>
    <name evidence="12" type="ORF">METZ01_LOCUS134524</name>
</gene>
<dbReference type="InterPro" id="IPR008915">
    <property type="entry name" value="Peptidase_M50"/>
</dbReference>
<comment type="subcellular location">
    <subcellularLocation>
        <location evidence="2">Membrane</location>
        <topology evidence="2">Multi-pass membrane protein</topology>
    </subcellularLocation>
</comment>
<dbReference type="InterPro" id="IPR001478">
    <property type="entry name" value="PDZ"/>
</dbReference>
<feature type="domain" description="PDZ" evidence="11">
    <location>
        <begin position="113"/>
        <end position="186"/>
    </location>
</feature>
<dbReference type="Pfam" id="PF17820">
    <property type="entry name" value="PDZ_6"/>
    <property type="match status" value="1"/>
</dbReference>
<dbReference type="InterPro" id="IPR041489">
    <property type="entry name" value="PDZ_6"/>
</dbReference>
<evidence type="ECO:0000256" key="9">
    <source>
        <dbReference type="ARBA" id="ARBA00023136"/>
    </source>
</evidence>
<keyword evidence="3" id="KW-0645">Protease</keyword>
<feature type="non-terminal residue" evidence="12">
    <location>
        <position position="295"/>
    </location>
</feature>
<keyword evidence="4 10" id="KW-0812">Transmembrane</keyword>
<evidence type="ECO:0000256" key="3">
    <source>
        <dbReference type="ARBA" id="ARBA00022670"/>
    </source>
</evidence>
<evidence type="ECO:0000256" key="1">
    <source>
        <dbReference type="ARBA" id="ARBA00001947"/>
    </source>
</evidence>
<protein>
    <recommendedName>
        <fullName evidence="11">PDZ domain-containing protein</fullName>
    </recommendedName>
</protein>
<evidence type="ECO:0000256" key="5">
    <source>
        <dbReference type="ARBA" id="ARBA00022801"/>
    </source>
</evidence>
<dbReference type="GO" id="GO:0006508">
    <property type="term" value="P:proteolysis"/>
    <property type="evidence" value="ECO:0007669"/>
    <property type="project" value="UniProtKB-KW"/>
</dbReference>
<dbReference type="GO" id="GO:0004222">
    <property type="term" value="F:metalloendopeptidase activity"/>
    <property type="evidence" value="ECO:0007669"/>
    <property type="project" value="InterPro"/>
</dbReference>
<dbReference type="AlphaFoldDB" id="A0A381YXJ2"/>
<dbReference type="InterPro" id="IPR004387">
    <property type="entry name" value="Pept_M50_Zn"/>
</dbReference>
<comment type="cofactor">
    <cofactor evidence="1">
        <name>Zn(2+)</name>
        <dbReference type="ChEBI" id="CHEBI:29105"/>
    </cofactor>
</comment>
<feature type="transmembrane region" description="Helical" evidence="10">
    <location>
        <begin position="93"/>
        <end position="119"/>
    </location>
</feature>
<evidence type="ECO:0000256" key="4">
    <source>
        <dbReference type="ARBA" id="ARBA00022692"/>
    </source>
</evidence>
<dbReference type="CDD" id="cd23081">
    <property type="entry name" value="cpPDZ_EcRseP-like"/>
    <property type="match status" value="1"/>
</dbReference>
<evidence type="ECO:0000256" key="2">
    <source>
        <dbReference type="ARBA" id="ARBA00004141"/>
    </source>
</evidence>
<evidence type="ECO:0000313" key="12">
    <source>
        <dbReference type="EMBL" id="SVA81670.1"/>
    </source>
</evidence>
<evidence type="ECO:0000256" key="7">
    <source>
        <dbReference type="ARBA" id="ARBA00022989"/>
    </source>
</evidence>
<dbReference type="Gene3D" id="2.30.42.10">
    <property type="match status" value="2"/>
</dbReference>
<dbReference type="SMART" id="SM00228">
    <property type="entry name" value="PDZ"/>
    <property type="match status" value="2"/>
</dbReference>
<keyword evidence="7 10" id="KW-1133">Transmembrane helix</keyword>
<keyword evidence="6" id="KW-0862">Zinc</keyword>
<keyword evidence="8" id="KW-0482">Metalloprotease</keyword>